<reference evidence="1" key="1">
    <citation type="submission" date="2021-06" db="EMBL/GenBank/DDBJ databases">
        <authorList>
            <person name="Kallberg Y."/>
            <person name="Tangrot J."/>
            <person name="Rosling A."/>
        </authorList>
    </citation>
    <scope>NUCLEOTIDE SEQUENCE</scope>
    <source>
        <strain evidence="1">CL551</strain>
    </source>
</reference>
<protein>
    <submittedName>
        <fullName evidence="1">16205_t:CDS:1</fullName>
    </submittedName>
</protein>
<sequence>KKKLSKCATHVHAVLIALADWPVLARKRTPEKLFIHAAVILANAETPVAPQVLANVPRDFHGFIRIRNLSALQTNGIIISY</sequence>
<proteinExistence type="predicted"/>
<feature type="non-terminal residue" evidence="1">
    <location>
        <position position="81"/>
    </location>
</feature>
<comment type="caution">
    <text evidence="1">The sequence shown here is derived from an EMBL/GenBank/DDBJ whole genome shotgun (WGS) entry which is preliminary data.</text>
</comment>
<dbReference type="Proteomes" id="UP000789342">
    <property type="component" value="Unassembled WGS sequence"/>
</dbReference>
<evidence type="ECO:0000313" key="2">
    <source>
        <dbReference type="Proteomes" id="UP000789342"/>
    </source>
</evidence>
<organism evidence="1 2">
    <name type="scientific">Acaulospora morrowiae</name>
    <dbReference type="NCBI Taxonomy" id="94023"/>
    <lineage>
        <taxon>Eukaryota</taxon>
        <taxon>Fungi</taxon>
        <taxon>Fungi incertae sedis</taxon>
        <taxon>Mucoromycota</taxon>
        <taxon>Glomeromycotina</taxon>
        <taxon>Glomeromycetes</taxon>
        <taxon>Diversisporales</taxon>
        <taxon>Acaulosporaceae</taxon>
        <taxon>Acaulospora</taxon>
    </lineage>
</organism>
<dbReference type="AlphaFoldDB" id="A0A9N9CQ37"/>
<name>A0A9N9CQ37_9GLOM</name>
<accession>A0A9N9CQ37</accession>
<keyword evidence="2" id="KW-1185">Reference proteome</keyword>
<dbReference type="EMBL" id="CAJVPV010006642">
    <property type="protein sequence ID" value="CAG8607963.1"/>
    <property type="molecule type" value="Genomic_DNA"/>
</dbReference>
<gene>
    <name evidence="1" type="ORF">AMORRO_LOCUS8086</name>
</gene>
<evidence type="ECO:0000313" key="1">
    <source>
        <dbReference type="EMBL" id="CAG8607963.1"/>
    </source>
</evidence>